<evidence type="ECO:0000313" key="1">
    <source>
        <dbReference type="EMBL" id="CAE0469162.1"/>
    </source>
</evidence>
<dbReference type="EMBL" id="HBIO01018260">
    <property type="protein sequence ID" value="CAE0469162.1"/>
    <property type="molecule type" value="Transcribed_RNA"/>
</dbReference>
<protein>
    <submittedName>
        <fullName evidence="1">Uncharacterized protein</fullName>
    </submittedName>
</protein>
<sequence>MKNIKETYLEMEWMSLSRKQFSGCRGTATGIHIPSKTLDRTLRKLLKCSSHTLNHRTGRRIYSTRDPYREWFDHGCEPVVEDMEANEDGTCPCESGIEISLPVIISLEDIKTKCLKKAIQALSIHCESIDKGNTSYMKDRSDVGWTASIHISTQDLISSYTNTTKVFTGGTVVVDDGNAKGRMMNLTDGKCLIPFHPYIQRKDLLKSYPFPSKGSFYLARICKCITSCIYLGKYTFNQKNLNIASGDAHILNLPSILLSEKFSIAGPCNIVQIRGHLFITSLQLLYDIKDNISLDSNHVFPPLVEKSMMSLSARMSSVAFPSSPESSDDFILARLHRQRWKIRKGSTKYRGCQLTIAHIPIHPQSDSQLHMSSQTAEINIIISLHKISREHFDSLEETKMLPENVKSLAAAWYQLAETRSGPLASGGWDECVASNTDTSQSDICEVHVIIPHELGGLDGKKDVDIDLLEFLHVSICLPDNQLQHLNPREYDEAPKSPPFSYFGGRTMFFPGMFDLCTRRSILFSSRHCTKFGEVTVPPELFHGARTASLAALAFQREIRHSPQTREGVVKIENARLVTLKFCRARAECSRCFSALVSSNPNSRKKKIEKKRRAELDNKPSFWNNPIPIPTTMQAPSWAPDESIRESCDLRQSALNTRPSCLMCPSGCDFRYAHVKWEMSGDLSDGTSSTLRIYAERDAAVLLLGRGLNIDAINKGAWESPRGIIYQGHVDLDTVLIRELESIKRRLPRNTIPPPETFLLPESRARYELYRHCCTSKELHRRLDFLCRIKSRSASKSPFKPFELSLMTKLGDGNDGVIRSNNASMEYQAPELSLIDCLHCYKHDSELGWDLLNAMNRT</sequence>
<reference evidence="1" key="1">
    <citation type="submission" date="2021-01" db="EMBL/GenBank/DDBJ databases">
        <authorList>
            <person name="Corre E."/>
            <person name="Pelletier E."/>
            <person name="Niang G."/>
            <person name="Scheremetjew M."/>
            <person name="Finn R."/>
            <person name="Kale V."/>
            <person name="Holt S."/>
            <person name="Cochrane G."/>
            <person name="Meng A."/>
            <person name="Brown T."/>
            <person name="Cohen L."/>
        </authorList>
    </citation>
    <scope>NUCLEOTIDE SEQUENCE</scope>
    <source>
        <strain evidence="1">MM31A-1</strain>
    </source>
</reference>
<proteinExistence type="predicted"/>
<organism evidence="1">
    <name type="scientific">Chaetoceros debilis</name>
    <dbReference type="NCBI Taxonomy" id="122233"/>
    <lineage>
        <taxon>Eukaryota</taxon>
        <taxon>Sar</taxon>
        <taxon>Stramenopiles</taxon>
        <taxon>Ochrophyta</taxon>
        <taxon>Bacillariophyta</taxon>
        <taxon>Coscinodiscophyceae</taxon>
        <taxon>Chaetocerotophycidae</taxon>
        <taxon>Chaetocerotales</taxon>
        <taxon>Chaetocerotaceae</taxon>
        <taxon>Chaetoceros</taxon>
    </lineage>
</organism>
<gene>
    <name evidence="1" type="ORF">CDEB00056_LOCUS14015</name>
</gene>
<name>A0A7S3Q9C8_9STRA</name>
<dbReference type="AlphaFoldDB" id="A0A7S3Q9C8"/>
<accession>A0A7S3Q9C8</accession>